<sequence length="241" mass="27518">MSATSTTTSYSSLKTLKHKRSVKKFHITNPSKLQSLYDELALSSEAIGIYRAYPTKSTHSYLSLGMELYCNNPKLEAKYGLPRPLEFGDHSVAYGLHPISEDKNNWPFYWFEVVVNSCCSDAQEESVIKEYMSCSLPSFSIEIKPPTGYQFVAIYILEIPFIYSSKLKFITDCVFNPVGEIIQEESEFPLLEDTTKVDTLFRHFVLVDLNKKKPPKSHYKFVIDHNIVEVSCSLNTEIHAC</sequence>
<organism evidence="1 2">
    <name type="scientific">Ambrosiozyma monospora</name>
    <name type="common">Yeast</name>
    <name type="synonym">Endomycopsis monosporus</name>
    <dbReference type="NCBI Taxonomy" id="43982"/>
    <lineage>
        <taxon>Eukaryota</taxon>
        <taxon>Fungi</taxon>
        <taxon>Dikarya</taxon>
        <taxon>Ascomycota</taxon>
        <taxon>Saccharomycotina</taxon>
        <taxon>Pichiomycetes</taxon>
        <taxon>Pichiales</taxon>
        <taxon>Pichiaceae</taxon>
        <taxon>Ambrosiozyma</taxon>
    </lineage>
</organism>
<protein>
    <submittedName>
        <fullName evidence="1">Unnamed protein product</fullName>
    </submittedName>
</protein>
<evidence type="ECO:0000313" key="2">
    <source>
        <dbReference type="Proteomes" id="UP001165063"/>
    </source>
</evidence>
<keyword evidence="2" id="KW-1185">Reference proteome</keyword>
<evidence type="ECO:0000313" key="1">
    <source>
        <dbReference type="EMBL" id="GMG41214.1"/>
    </source>
</evidence>
<comment type="caution">
    <text evidence="1">The sequence shown here is derived from an EMBL/GenBank/DDBJ whole genome shotgun (WGS) entry which is preliminary data.</text>
</comment>
<accession>A0A9W6YWX6</accession>
<name>A0A9W6YWX6_AMBMO</name>
<dbReference type="Proteomes" id="UP001165063">
    <property type="component" value="Unassembled WGS sequence"/>
</dbReference>
<dbReference type="AlphaFoldDB" id="A0A9W6YWX6"/>
<gene>
    <name evidence="1" type="ORF">Amon01_000649800</name>
</gene>
<reference evidence="1" key="1">
    <citation type="submission" date="2023-04" db="EMBL/GenBank/DDBJ databases">
        <title>Ambrosiozyma monospora NBRC 1965.</title>
        <authorList>
            <person name="Ichikawa N."/>
            <person name="Sato H."/>
            <person name="Tonouchi N."/>
        </authorList>
    </citation>
    <scope>NUCLEOTIDE SEQUENCE</scope>
    <source>
        <strain evidence="1">NBRC 1965</strain>
    </source>
</reference>
<dbReference type="EMBL" id="BSXU01004163">
    <property type="protein sequence ID" value="GMG41214.1"/>
    <property type="molecule type" value="Genomic_DNA"/>
</dbReference>
<proteinExistence type="predicted"/>